<dbReference type="PANTHER" id="PTHR30385:SF4">
    <property type="entry name" value="RNA POLYMERASE SIGMA-E FACTOR"/>
    <property type="match status" value="1"/>
</dbReference>
<evidence type="ECO:0000256" key="2">
    <source>
        <dbReference type="ARBA" id="ARBA00023082"/>
    </source>
</evidence>
<evidence type="ECO:0000256" key="4">
    <source>
        <dbReference type="ARBA" id="ARBA00023163"/>
    </source>
</evidence>
<proteinExistence type="predicted"/>
<organism evidence="6 7">
    <name type="scientific">Dactylosporangium salmoneum</name>
    <dbReference type="NCBI Taxonomy" id="53361"/>
    <lineage>
        <taxon>Bacteria</taxon>
        <taxon>Bacillati</taxon>
        <taxon>Actinomycetota</taxon>
        <taxon>Actinomycetes</taxon>
        <taxon>Micromonosporales</taxon>
        <taxon>Micromonosporaceae</taxon>
        <taxon>Dactylosporangium</taxon>
    </lineage>
</organism>
<comment type="caution">
    <text evidence="6">The sequence shown here is derived from an EMBL/GenBank/DDBJ whole genome shotgun (WGS) entry which is preliminary data.</text>
</comment>
<evidence type="ECO:0000313" key="7">
    <source>
        <dbReference type="Proteomes" id="UP001501444"/>
    </source>
</evidence>
<evidence type="ECO:0000259" key="5">
    <source>
        <dbReference type="PROSITE" id="PS50801"/>
    </source>
</evidence>
<dbReference type="Pfam" id="PF04545">
    <property type="entry name" value="Sigma70_r4"/>
    <property type="match status" value="1"/>
</dbReference>
<dbReference type="EMBL" id="BAAARV010000071">
    <property type="protein sequence ID" value="GAA2371361.1"/>
    <property type="molecule type" value="Genomic_DNA"/>
</dbReference>
<dbReference type="Pfam" id="PF04539">
    <property type="entry name" value="Sigma70_r3"/>
    <property type="match status" value="1"/>
</dbReference>
<dbReference type="InterPro" id="IPR000943">
    <property type="entry name" value="RNA_pol_sigma70"/>
</dbReference>
<keyword evidence="2" id="KW-0731">Sigma factor</keyword>
<feature type="domain" description="STAS" evidence="5">
    <location>
        <begin position="5"/>
        <end position="102"/>
    </location>
</feature>
<dbReference type="InterPro" id="IPR007624">
    <property type="entry name" value="RNA_pol_sigma70_r3"/>
</dbReference>
<dbReference type="InterPro" id="IPR014284">
    <property type="entry name" value="RNA_pol_sigma-70_dom"/>
</dbReference>
<dbReference type="NCBIfam" id="TIGR02980">
    <property type="entry name" value="SigBFG"/>
    <property type="match status" value="1"/>
</dbReference>
<dbReference type="CDD" id="cd07043">
    <property type="entry name" value="STAS_anti-anti-sigma_factors"/>
    <property type="match status" value="1"/>
</dbReference>
<dbReference type="Gene3D" id="1.20.120.1810">
    <property type="match status" value="1"/>
</dbReference>
<dbReference type="SUPFAM" id="SSF88659">
    <property type="entry name" value="Sigma3 and sigma4 domains of RNA polymerase sigma factors"/>
    <property type="match status" value="2"/>
</dbReference>
<dbReference type="PRINTS" id="PR00046">
    <property type="entry name" value="SIGMA70FCT"/>
</dbReference>
<dbReference type="Gene3D" id="1.10.10.10">
    <property type="entry name" value="Winged helix-like DNA-binding domain superfamily/Winged helix DNA-binding domain"/>
    <property type="match status" value="2"/>
</dbReference>
<dbReference type="InterPro" id="IPR014322">
    <property type="entry name" value="RNA_pol_sigma-B/F/G"/>
</dbReference>
<sequence length="378" mass="42043">MTVDLGVSLSTRRDESLLELTGTLDYASAPYLRQVIFERFDAGTRDIAVEVSDLRLIDASAIKVMLYLHHRAAQLDATIHLAGTRGTVLSAVEVAGVAKELGAYDELDWPPSERQRRPVDLDGLHLGHGHWPPEATEQLARLHRLAPGDPGRSRIRESVIEACLPTAEQLARRYGGAGEPLADLTQVAALGLIKAVDGFDPDRGIEFGAYATPTIAGEIKRHFRDRTWGVRLPRRLQELRLRVNQARDDLTQRLGRSPTVTDLAEHLDAPEEEVIEVLGAGHAYRPVSLDTPTRTADDSTTIADTIGGEPADFGMVEFREALRVLVERLPEREQRILALRFYGNLTQTEIAERVGMSQMHVSRLLTHALQFLRRRLSE</sequence>
<dbReference type="PROSITE" id="PS50801">
    <property type="entry name" value="STAS"/>
    <property type="match status" value="1"/>
</dbReference>
<keyword evidence="7" id="KW-1185">Reference proteome</keyword>
<dbReference type="InterPro" id="IPR036388">
    <property type="entry name" value="WH-like_DNA-bd_sf"/>
</dbReference>
<name>A0ABP5U9G6_9ACTN</name>
<dbReference type="InterPro" id="IPR007630">
    <property type="entry name" value="RNA_pol_sigma70_r4"/>
</dbReference>
<dbReference type="SUPFAM" id="SSF88946">
    <property type="entry name" value="Sigma2 domain of RNA polymerase sigma factors"/>
    <property type="match status" value="1"/>
</dbReference>
<dbReference type="InterPro" id="IPR002645">
    <property type="entry name" value="STAS_dom"/>
</dbReference>
<dbReference type="PANTHER" id="PTHR30385">
    <property type="entry name" value="SIGMA FACTOR F FLAGELLAR"/>
    <property type="match status" value="1"/>
</dbReference>
<dbReference type="InterPro" id="IPR013324">
    <property type="entry name" value="RNA_pol_sigma_r3/r4-like"/>
</dbReference>
<gene>
    <name evidence="6" type="ORF">GCM10010170_072740</name>
</gene>
<dbReference type="InterPro" id="IPR007627">
    <property type="entry name" value="RNA_pol_sigma70_r2"/>
</dbReference>
<dbReference type="RefSeq" id="WP_344617141.1">
    <property type="nucleotide sequence ID" value="NZ_BAAARV010000071.1"/>
</dbReference>
<dbReference type="Gene3D" id="3.30.750.24">
    <property type="entry name" value="STAS domain"/>
    <property type="match status" value="1"/>
</dbReference>
<keyword evidence="3" id="KW-0238">DNA-binding</keyword>
<accession>A0ABP5U9G6</accession>
<dbReference type="Pfam" id="PF04542">
    <property type="entry name" value="Sigma70_r2"/>
    <property type="match status" value="1"/>
</dbReference>
<reference evidence="7" key="1">
    <citation type="journal article" date="2019" name="Int. J. Syst. Evol. Microbiol.">
        <title>The Global Catalogue of Microorganisms (GCM) 10K type strain sequencing project: providing services to taxonomists for standard genome sequencing and annotation.</title>
        <authorList>
            <consortium name="The Broad Institute Genomics Platform"/>
            <consortium name="The Broad Institute Genome Sequencing Center for Infectious Disease"/>
            <person name="Wu L."/>
            <person name="Ma J."/>
        </authorList>
    </citation>
    <scope>NUCLEOTIDE SEQUENCE [LARGE SCALE GENOMIC DNA]</scope>
    <source>
        <strain evidence="7">JCM 3272</strain>
    </source>
</reference>
<dbReference type="CDD" id="cd06171">
    <property type="entry name" value="Sigma70_r4"/>
    <property type="match status" value="1"/>
</dbReference>
<keyword evidence="4" id="KW-0804">Transcription</keyword>
<dbReference type="Proteomes" id="UP001501444">
    <property type="component" value="Unassembled WGS sequence"/>
</dbReference>
<protein>
    <recommendedName>
        <fullName evidence="5">STAS domain-containing protein</fullName>
    </recommendedName>
</protein>
<evidence type="ECO:0000256" key="3">
    <source>
        <dbReference type="ARBA" id="ARBA00023125"/>
    </source>
</evidence>
<dbReference type="InterPro" id="IPR013325">
    <property type="entry name" value="RNA_pol_sigma_r2"/>
</dbReference>
<dbReference type="SUPFAM" id="SSF52091">
    <property type="entry name" value="SpoIIaa-like"/>
    <property type="match status" value="1"/>
</dbReference>
<keyword evidence="1" id="KW-0805">Transcription regulation</keyword>
<evidence type="ECO:0000313" key="6">
    <source>
        <dbReference type="EMBL" id="GAA2371361.1"/>
    </source>
</evidence>
<dbReference type="NCBIfam" id="TIGR02937">
    <property type="entry name" value="sigma70-ECF"/>
    <property type="match status" value="1"/>
</dbReference>
<dbReference type="Pfam" id="PF01740">
    <property type="entry name" value="STAS"/>
    <property type="match status" value="1"/>
</dbReference>
<dbReference type="InterPro" id="IPR036513">
    <property type="entry name" value="STAS_dom_sf"/>
</dbReference>
<evidence type="ECO:0000256" key="1">
    <source>
        <dbReference type="ARBA" id="ARBA00023015"/>
    </source>
</evidence>